<dbReference type="PROSITE" id="PS00602">
    <property type="entry name" value="ALDOLASE_CLASS_II_1"/>
    <property type="match status" value="1"/>
</dbReference>
<dbReference type="PROSITE" id="PS00806">
    <property type="entry name" value="ALDOLASE_CLASS_II_2"/>
    <property type="match status" value="1"/>
</dbReference>
<reference evidence="14 15" key="1">
    <citation type="submission" date="2014-02" db="EMBL/GenBank/DDBJ databases">
        <title>The genome sequence of the entomopathogenic fungus Metarhizium robertsii ARSEF 2575.</title>
        <authorList>
            <person name="Giuliano Garisto Donzelli B."/>
            <person name="Roe B.A."/>
            <person name="Macmil S.L."/>
            <person name="Krasnoff S.B."/>
            <person name="Gibson D.M."/>
        </authorList>
    </citation>
    <scope>NUCLEOTIDE SEQUENCE [LARGE SCALE GENOMIC DNA]</scope>
    <source>
        <strain evidence="14 15">ARSEF 2575</strain>
    </source>
</reference>
<evidence type="ECO:0000256" key="13">
    <source>
        <dbReference type="RuleBase" id="RU366023"/>
    </source>
</evidence>
<dbReference type="AlphaFoldDB" id="A0A014NFD7"/>
<dbReference type="GO" id="GO:0006094">
    <property type="term" value="P:gluconeogenesis"/>
    <property type="evidence" value="ECO:0007669"/>
    <property type="project" value="TreeGrafter"/>
</dbReference>
<protein>
    <recommendedName>
        <fullName evidence="5 13">Fructose-bisphosphate aldolase</fullName>
        <shortName evidence="13">FBP aldolase</shortName>
        <ecNumber evidence="5 13">4.1.2.13</ecNumber>
    </recommendedName>
</protein>
<evidence type="ECO:0000256" key="4">
    <source>
        <dbReference type="ARBA" id="ARBA00005812"/>
    </source>
</evidence>
<evidence type="ECO:0000256" key="5">
    <source>
        <dbReference type="ARBA" id="ARBA00013068"/>
    </source>
</evidence>
<comment type="caution">
    <text evidence="14">The sequence shown here is derived from an EMBL/GenBank/DDBJ whole genome shotgun (WGS) entry which is preliminary data.</text>
</comment>
<proteinExistence type="inferred from homology"/>
<feature type="binding site" evidence="12">
    <location>
        <position position="227"/>
    </location>
    <ligand>
        <name>Zn(2+)</name>
        <dbReference type="ChEBI" id="CHEBI:29105"/>
        <label>1</label>
        <note>catalytic</note>
    </ligand>
</feature>
<dbReference type="Proteomes" id="UP000030151">
    <property type="component" value="Unassembled WGS sequence"/>
</dbReference>
<keyword evidence="8 13" id="KW-0324">Glycolysis</keyword>
<dbReference type="InterPro" id="IPR000771">
    <property type="entry name" value="FBA_II"/>
</dbReference>
<dbReference type="GO" id="GO:0004332">
    <property type="term" value="F:fructose-bisphosphate aldolase activity"/>
    <property type="evidence" value="ECO:0007669"/>
    <property type="project" value="UniProtKB-EC"/>
</dbReference>
<dbReference type="UniPathway" id="UPA00109">
    <property type="reaction ID" value="UER00183"/>
</dbReference>
<evidence type="ECO:0000256" key="6">
    <source>
        <dbReference type="ARBA" id="ARBA00022723"/>
    </source>
</evidence>
<dbReference type="NCBIfam" id="TIGR01520">
    <property type="entry name" value="FruBisAldo_II_A"/>
    <property type="match status" value="1"/>
</dbReference>
<evidence type="ECO:0000256" key="12">
    <source>
        <dbReference type="PIRSR" id="PIRSR001359-3"/>
    </source>
</evidence>
<evidence type="ECO:0000313" key="15">
    <source>
        <dbReference type="Proteomes" id="UP000030151"/>
    </source>
</evidence>
<evidence type="ECO:0000256" key="1">
    <source>
        <dbReference type="ARBA" id="ARBA00000441"/>
    </source>
</evidence>
<dbReference type="SUPFAM" id="SSF51569">
    <property type="entry name" value="Aldolase"/>
    <property type="match status" value="1"/>
</dbReference>
<dbReference type="NCBIfam" id="NF006628">
    <property type="entry name" value="PRK09197.1"/>
    <property type="match status" value="1"/>
</dbReference>
<dbReference type="PANTHER" id="PTHR30559">
    <property type="entry name" value="FRUCTOSE-BISPHOSPHATE ALDOLASE CLASS 2"/>
    <property type="match status" value="1"/>
</dbReference>
<sequence length="365" mass="39604">MGVTDVLSRKSGVIVGDDVLRLFQYAREKQFAVPAINVTSSSTVVASLEAARDAKAPIILQMSQGGAAYFGGKGLSNTDQAASIAGAVAGAQYIRSIAPSYGIPVILHTDHCAKKLLPWLDGMLDADEAHFKAHGEPLFSSHMIDLSEEPVDWNIETTAKYLKRAAPMKQWLEMEIGITGGEEDGVNNEDVDNASLYTQPEDILNIYNALSPISPYFSIAAGFGNVHGVYKPGNVKLHPELLGKHQAHVKEAIKSKEDKPVYFVFHGGSGSSKKEYLDAISHGVVKVNMDTDMQFAYMSGIRDYMLNKKDYLLTAVGNPDGEDKPNKKFFDPRVWVREGEKTMSARVTEALKDFSCAGQVGGSGA</sequence>
<feature type="binding site" evidence="11">
    <location>
        <begin position="288"/>
        <end position="291"/>
    </location>
    <ligand>
        <name>dihydroxyacetone phosphate</name>
        <dbReference type="ChEBI" id="CHEBI:57642"/>
    </ligand>
</feature>
<keyword evidence="6 12" id="KW-0479">Metal-binding</keyword>
<keyword evidence="9 13" id="KW-0456">Lyase</keyword>
<dbReference type="Gene3D" id="3.20.20.70">
    <property type="entry name" value="Aldolase class I"/>
    <property type="match status" value="1"/>
</dbReference>
<evidence type="ECO:0000256" key="8">
    <source>
        <dbReference type="ARBA" id="ARBA00023152"/>
    </source>
</evidence>
<dbReference type="InterPro" id="IPR013785">
    <property type="entry name" value="Aldolase_TIM"/>
</dbReference>
<evidence type="ECO:0000313" key="14">
    <source>
        <dbReference type="EMBL" id="EXV01120.1"/>
    </source>
</evidence>
<dbReference type="NCBIfam" id="TIGR00167">
    <property type="entry name" value="cbbA"/>
    <property type="match status" value="1"/>
</dbReference>
<comment type="similarity">
    <text evidence="4 13">Belongs to the class II fructose-bisphosphate aldolase family.</text>
</comment>
<feature type="binding site" evidence="12">
    <location>
        <position position="111"/>
    </location>
    <ligand>
        <name>Zn(2+)</name>
        <dbReference type="ChEBI" id="CHEBI:29105"/>
        <label>1</label>
        <note>catalytic</note>
    </ligand>
</feature>
<comment type="catalytic activity">
    <reaction evidence="1 13">
        <text>beta-D-fructose 1,6-bisphosphate = D-glyceraldehyde 3-phosphate + dihydroxyacetone phosphate</text>
        <dbReference type="Rhea" id="RHEA:14729"/>
        <dbReference type="ChEBI" id="CHEBI:32966"/>
        <dbReference type="ChEBI" id="CHEBI:57642"/>
        <dbReference type="ChEBI" id="CHEBI:59776"/>
        <dbReference type="EC" id="4.1.2.13"/>
    </reaction>
</comment>
<dbReference type="GO" id="GO:0005829">
    <property type="term" value="C:cytosol"/>
    <property type="evidence" value="ECO:0007669"/>
    <property type="project" value="TreeGrafter"/>
</dbReference>
<dbReference type="EC" id="4.1.2.13" evidence="5 13"/>
<dbReference type="PANTHER" id="PTHR30559:SF0">
    <property type="entry name" value="FRUCTOSE-BISPHOSPHATE ALDOLASE"/>
    <property type="match status" value="1"/>
</dbReference>
<keyword evidence="7 12" id="KW-0862">Zinc</keyword>
<gene>
    <name evidence="14" type="ORF">X797_005693</name>
</gene>
<feature type="binding site" evidence="12">
    <location>
        <position position="145"/>
    </location>
    <ligand>
        <name>Zn(2+)</name>
        <dbReference type="ChEBI" id="CHEBI:29105"/>
        <label>2</label>
    </ligand>
</feature>
<feature type="active site" description="Proton donor" evidence="10">
    <location>
        <position position="110"/>
    </location>
</feature>
<dbReference type="PIRSF" id="PIRSF001359">
    <property type="entry name" value="F_bP_aldolase_II"/>
    <property type="match status" value="1"/>
</dbReference>
<evidence type="ECO:0000256" key="9">
    <source>
        <dbReference type="ARBA" id="ARBA00023239"/>
    </source>
</evidence>
<feature type="binding site" evidence="11">
    <location>
        <position position="228"/>
    </location>
    <ligand>
        <name>dihydroxyacetone phosphate</name>
        <dbReference type="ChEBI" id="CHEBI:57642"/>
    </ligand>
</feature>
<feature type="binding site" evidence="12">
    <location>
        <position position="175"/>
    </location>
    <ligand>
        <name>Zn(2+)</name>
        <dbReference type="ChEBI" id="CHEBI:29105"/>
        <label>2</label>
    </ligand>
</feature>
<feature type="binding site" evidence="11">
    <location>
        <begin position="267"/>
        <end position="269"/>
    </location>
    <ligand>
        <name>dihydroxyacetone phosphate</name>
        <dbReference type="ChEBI" id="CHEBI:57642"/>
    </ligand>
</feature>
<evidence type="ECO:0000256" key="3">
    <source>
        <dbReference type="ARBA" id="ARBA00004714"/>
    </source>
</evidence>
<dbReference type="FunFam" id="3.20.20.70:FF:000013">
    <property type="entry name" value="Class II fructose-bisphosphate aldolase"/>
    <property type="match status" value="1"/>
</dbReference>
<dbReference type="InterPro" id="IPR006411">
    <property type="entry name" value="Fruct_bisP_bact"/>
</dbReference>
<dbReference type="HOGENOM" id="CLU_036923_0_0_1"/>
<evidence type="ECO:0000256" key="2">
    <source>
        <dbReference type="ARBA" id="ARBA00002181"/>
    </source>
</evidence>
<evidence type="ECO:0000256" key="11">
    <source>
        <dbReference type="PIRSR" id="PIRSR001359-2"/>
    </source>
</evidence>
<dbReference type="OrthoDB" id="35652at2759"/>
<dbReference type="GO" id="GO:0008270">
    <property type="term" value="F:zinc ion binding"/>
    <property type="evidence" value="ECO:0007669"/>
    <property type="project" value="UniProtKB-UniRule"/>
</dbReference>
<comment type="function">
    <text evidence="2 13">Catalyzes the aldol condensation of dihydroxyacetone phosphate (DHAP or glycerone-phosphate) with glyceraldehyde 3-phosphate (G3P) to form fructose 1,6-bisphosphate (FBP) in gluconeogenesis and the reverse reaction in glycolysis.</text>
</comment>
<dbReference type="CDD" id="cd00946">
    <property type="entry name" value="FBP_aldolase_IIA"/>
    <property type="match status" value="1"/>
</dbReference>
<dbReference type="Pfam" id="PF01116">
    <property type="entry name" value="F_bP_aldolase"/>
    <property type="match status" value="1"/>
</dbReference>
<dbReference type="GO" id="GO:0006096">
    <property type="term" value="P:glycolytic process"/>
    <property type="evidence" value="ECO:0007669"/>
    <property type="project" value="UniProtKB-UniPathway"/>
</dbReference>
<dbReference type="eggNOG" id="KOG4153">
    <property type="taxonomic scope" value="Eukaryota"/>
</dbReference>
<comment type="pathway">
    <text evidence="3 13">Carbohydrate degradation; glycolysis; D-glyceraldehyde 3-phosphate and glycerone phosphate from D-glucose: step 4/4.</text>
</comment>
<comment type="cofactor">
    <cofactor evidence="12 13">
        <name>Zn(2+)</name>
        <dbReference type="ChEBI" id="CHEBI:29105"/>
    </cofactor>
    <text evidence="12 13">Binds 2 Zn(2+) ions per subunit. One is catalytic and the other provides a structural contribution.</text>
</comment>
<evidence type="ECO:0000256" key="10">
    <source>
        <dbReference type="PIRSR" id="PIRSR001359-1"/>
    </source>
</evidence>
<name>A0A014NFD7_9HYPO</name>
<organism evidence="14 15">
    <name type="scientific">Metarhizium robertsii</name>
    <dbReference type="NCBI Taxonomy" id="568076"/>
    <lineage>
        <taxon>Eukaryota</taxon>
        <taxon>Fungi</taxon>
        <taxon>Dikarya</taxon>
        <taxon>Ascomycota</taxon>
        <taxon>Pezizomycotina</taxon>
        <taxon>Sordariomycetes</taxon>
        <taxon>Hypocreomycetidae</taxon>
        <taxon>Hypocreales</taxon>
        <taxon>Clavicipitaceae</taxon>
        <taxon>Metarhizium</taxon>
    </lineage>
</organism>
<accession>A0A014NFD7</accession>
<feature type="binding site" evidence="12">
    <location>
        <position position="266"/>
    </location>
    <ligand>
        <name>Zn(2+)</name>
        <dbReference type="ChEBI" id="CHEBI:29105"/>
        <label>1</label>
        <note>catalytic</note>
    </ligand>
</feature>
<dbReference type="EMBL" id="JELW01000009">
    <property type="protein sequence ID" value="EXV01120.1"/>
    <property type="molecule type" value="Genomic_DNA"/>
</dbReference>
<evidence type="ECO:0000256" key="7">
    <source>
        <dbReference type="ARBA" id="ARBA00022833"/>
    </source>
</evidence>